<proteinExistence type="inferred from homology"/>
<keyword evidence="9 10" id="KW-0119">Carbohydrate metabolism</keyword>
<dbReference type="Gene3D" id="1.10.150.240">
    <property type="entry name" value="Putative phosphatase, domain 2"/>
    <property type="match status" value="1"/>
</dbReference>
<feature type="active site" description="Nucleophile" evidence="10">
    <location>
        <position position="12"/>
    </location>
</feature>
<dbReference type="KEGG" id="sphj:BSL82_02570"/>
<dbReference type="InterPro" id="IPR006439">
    <property type="entry name" value="HAD-SF_hydro_IA"/>
</dbReference>
<name>A0A1L3ZRT1_9SPHN</name>
<evidence type="ECO:0000256" key="9">
    <source>
        <dbReference type="ARBA" id="ARBA00023277"/>
    </source>
</evidence>
<evidence type="ECO:0000256" key="7">
    <source>
        <dbReference type="ARBA" id="ARBA00022801"/>
    </source>
</evidence>
<dbReference type="RefSeq" id="WP_072595901.1">
    <property type="nucleotide sequence ID" value="NZ_CP018221.1"/>
</dbReference>
<reference evidence="12" key="1">
    <citation type="submission" date="2016-11" db="EMBL/GenBank/DDBJ databases">
        <title>Complete Genome Sequence of alachlor-degrading Sphingomonas sp. strain JJ-A5.</title>
        <authorList>
            <person name="Lee H."/>
            <person name="Ka J.-O."/>
        </authorList>
    </citation>
    <scope>NUCLEOTIDE SEQUENCE [LARGE SCALE GENOMIC DNA]</scope>
    <source>
        <strain evidence="12">JJ-A5</strain>
    </source>
</reference>
<comment type="pathway">
    <text evidence="3 10">Organic acid metabolism; glycolate biosynthesis; glycolate from 2-phosphoglycolate: step 1/1.</text>
</comment>
<dbReference type="GO" id="GO:0006281">
    <property type="term" value="P:DNA repair"/>
    <property type="evidence" value="ECO:0007669"/>
    <property type="project" value="TreeGrafter"/>
</dbReference>
<dbReference type="STRING" id="1921510.BSL82_02570"/>
<feature type="binding site" evidence="10">
    <location>
        <position position="14"/>
    </location>
    <ligand>
        <name>Mg(2+)</name>
        <dbReference type="ChEBI" id="CHEBI:18420"/>
    </ligand>
</feature>
<sequence>MSAFPFDLVVFDLDGTLVDTGPDLTAALNHVLHRMGRQTVTEAAVRDMVGLGAAKLLERGLDATGGGTPEMVQAGLADFLNFYGDNICVHSRPYAGVEQAMDHLETLGCRLAICTNKPERMSAALISSLGWDGRFAANLGGDSLPVRKPDPLHLTETIARAGGGRVAFIGDSIVDVLTARAAAVPVITVAFGFADRPADELGGDVLIHHFDELVPALREIRLPDELNDRRGA</sequence>
<dbReference type="GO" id="GO:0005829">
    <property type="term" value="C:cytosol"/>
    <property type="evidence" value="ECO:0007669"/>
    <property type="project" value="TreeGrafter"/>
</dbReference>
<dbReference type="PANTHER" id="PTHR43434">
    <property type="entry name" value="PHOSPHOGLYCOLATE PHOSPHATASE"/>
    <property type="match status" value="1"/>
</dbReference>
<gene>
    <name evidence="11" type="ORF">BSL82_02570</name>
</gene>
<dbReference type="PRINTS" id="PR00413">
    <property type="entry name" value="HADHALOGNASE"/>
</dbReference>
<dbReference type="HAMAP" id="MF_00495">
    <property type="entry name" value="GPH_hydrolase_bact"/>
    <property type="match status" value="1"/>
</dbReference>
<comment type="similarity">
    <text evidence="4 10">Belongs to the HAD-like hydrolase superfamily. CbbY/CbbZ/Gph/YieH family.</text>
</comment>
<dbReference type="PANTHER" id="PTHR43434:SF1">
    <property type="entry name" value="PHOSPHOGLYCOLATE PHOSPHATASE"/>
    <property type="match status" value="1"/>
</dbReference>
<dbReference type="Proteomes" id="UP000182063">
    <property type="component" value="Chromosome"/>
</dbReference>
<evidence type="ECO:0000256" key="8">
    <source>
        <dbReference type="ARBA" id="ARBA00022842"/>
    </source>
</evidence>
<comment type="catalytic activity">
    <reaction evidence="1 10">
        <text>2-phosphoglycolate + H2O = glycolate + phosphate</text>
        <dbReference type="Rhea" id="RHEA:14369"/>
        <dbReference type="ChEBI" id="CHEBI:15377"/>
        <dbReference type="ChEBI" id="CHEBI:29805"/>
        <dbReference type="ChEBI" id="CHEBI:43474"/>
        <dbReference type="ChEBI" id="CHEBI:58033"/>
        <dbReference type="EC" id="3.1.3.18"/>
    </reaction>
</comment>
<dbReference type="GO" id="GO:0005975">
    <property type="term" value="P:carbohydrate metabolic process"/>
    <property type="evidence" value="ECO:0007669"/>
    <property type="project" value="InterPro"/>
</dbReference>
<evidence type="ECO:0000256" key="10">
    <source>
        <dbReference type="HAMAP-Rule" id="MF_00495"/>
    </source>
</evidence>
<evidence type="ECO:0000313" key="11">
    <source>
        <dbReference type="EMBL" id="API58328.1"/>
    </source>
</evidence>
<dbReference type="SFLD" id="SFLDS00003">
    <property type="entry name" value="Haloacid_Dehalogenase"/>
    <property type="match status" value="1"/>
</dbReference>
<protein>
    <recommendedName>
        <fullName evidence="5 10">Phosphoglycolate phosphatase</fullName>
        <shortName evidence="10">PGP</shortName>
        <shortName evidence="10">PGPase</shortName>
        <ecNumber evidence="5 10">3.1.3.18</ecNumber>
    </recommendedName>
</protein>
<comment type="cofactor">
    <cofactor evidence="2 10">
        <name>Mg(2+)</name>
        <dbReference type="ChEBI" id="CHEBI:18420"/>
    </cofactor>
</comment>
<dbReference type="InterPro" id="IPR050155">
    <property type="entry name" value="HAD-like_hydrolase_sf"/>
</dbReference>
<comment type="function">
    <text evidence="10">Specifically catalyzes the dephosphorylation of 2-phosphoglycolate. Is involved in the dissimilation of the intracellular 2-phosphoglycolate formed during the DNA repair of 3'-phosphoglycolate ends, a major class of DNA lesions induced by oxidative stress.</text>
</comment>
<evidence type="ECO:0000256" key="1">
    <source>
        <dbReference type="ARBA" id="ARBA00000830"/>
    </source>
</evidence>
<evidence type="ECO:0000313" key="12">
    <source>
        <dbReference type="Proteomes" id="UP000182063"/>
    </source>
</evidence>
<evidence type="ECO:0000256" key="4">
    <source>
        <dbReference type="ARBA" id="ARBA00006171"/>
    </source>
</evidence>
<dbReference type="Gene3D" id="3.40.50.1000">
    <property type="entry name" value="HAD superfamily/HAD-like"/>
    <property type="match status" value="1"/>
</dbReference>
<dbReference type="GO" id="GO:0046295">
    <property type="term" value="P:glycolate biosynthetic process"/>
    <property type="evidence" value="ECO:0007669"/>
    <property type="project" value="UniProtKB-UniRule"/>
</dbReference>
<organism evidence="11 12">
    <name type="scientific">Tardibacter chloracetimidivorans</name>
    <dbReference type="NCBI Taxonomy" id="1921510"/>
    <lineage>
        <taxon>Bacteria</taxon>
        <taxon>Pseudomonadati</taxon>
        <taxon>Pseudomonadota</taxon>
        <taxon>Alphaproteobacteria</taxon>
        <taxon>Sphingomonadales</taxon>
        <taxon>Sphingomonadaceae</taxon>
        <taxon>Tardibacter</taxon>
    </lineage>
</organism>
<accession>A0A1L3ZRT1</accession>
<dbReference type="Pfam" id="PF00702">
    <property type="entry name" value="Hydrolase"/>
    <property type="match status" value="1"/>
</dbReference>
<evidence type="ECO:0000256" key="2">
    <source>
        <dbReference type="ARBA" id="ARBA00001946"/>
    </source>
</evidence>
<dbReference type="SFLD" id="SFLDG01129">
    <property type="entry name" value="C1.5:_HAD__Beta-PGM__Phosphata"/>
    <property type="match status" value="1"/>
</dbReference>
<dbReference type="AlphaFoldDB" id="A0A1L3ZRT1"/>
<dbReference type="InterPro" id="IPR023214">
    <property type="entry name" value="HAD_sf"/>
</dbReference>
<dbReference type="EMBL" id="CP018221">
    <property type="protein sequence ID" value="API58328.1"/>
    <property type="molecule type" value="Genomic_DNA"/>
</dbReference>
<keyword evidence="12" id="KW-1185">Reference proteome</keyword>
<dbReference type="UniPathway" id="UPA00865">
    <property type="reaction ID" value="UER00834"/>
</dbReference>
<keyword evidence="6 10" id="KW-0479">Metal-binding</keyword>
<evidence type="ECO:0000256" key="5">
    <source>
        <dbReference type="ARBA" id="ARBA00013078"/>
    </source>
</evidence>
<keyword evidence="8 10" id="KW-0460">Magnesium</keyword>
<dbReference type="GO" id="GO:0008967">
    <property type="term" value="F:phosphoglycolate phosphatase activity"/>
    <property type="evidence" value="ECO:0007669"/>
    <property type="project" value="UniProtKB-UniRule"/>
</dbReference>
<dbReference type="SUPFAM" id="SSF56784">
    <property type="entry name" value="HAD-like"/>
    <property type="match status" value="1"/>
</dbReference>
<dbReference type="OrthoDB" id="9793014at2"/>
<dbReference type="EC" id="3.1.3.18" evidence="5 10"/>
<evidence type="ECO:0000256" key="3">
    <source>
        <dbReference type="ARBA" id="ARBA00004818"/>
    </source>
</evidence>
<keyword evidence="7 10" id="KW-0378">Hydrolase</keyword>
<dbReference type="InterPro" id="IPR037512">
    <property type="entry name" value="PGPase_prok"/>
</dbReference>
<dbReference type="InterPro" id="IPR023198">
    <property type="entry name" value="PGP-like_dom2"/>
</dbReference>
<feature type="binding site" evidence="10">
    <location>
        <position position="171"/>
    </location>
    <ligand>
        <name>Mg(2+)</name>
        <dbReference type="ChEBI" id="CHEBI:18420"/>
    </ligand>
</feature>
<dbReference type="GO" id="GO:0046872">
    <property type="term" value="F:metal ion binding"/>
    <property type="evidence" value="ECO:0007669"/>
    <property type="project" value="UniProtKB-KW"/>
</dbReference>
<feature type="binding site" evidence="10">
    <location>
        <position position="12"/>
    </location>
    <ligand>
        <name>Mg(2+)</name>
        <dbReference type="ChEBI" id="CHEBI:18420"/>
    </ligand>
</feature>
<dbReference type="InterPro" id="IPR036412">
    <property type="entry name" value="HAD-like_sf"/>
</dbReference>
<evidence type="ECO:0000256" key="6">
    <source>
        <dbReference type="ARBA" id="ARBA00022723"/>
    </source>
</evidence>